<comment type="catalytic activity">
    <reaction evidence="17">
        <text>a 5'-end (N(7)-methyl 5'-triphosphoguanosine)-ribonucleoside in snRNA + S-adenosyl-L-methionine = a 5'-end (N(2),N(7)-dimethyl 5'-triphosphoguanosine)-ribonucleoside in snRNA + S-adenosyl-L-homocysteine + H(+)</text>
        <dbReference type="Rhea" id="RHEA:78471"/>
        <dbReference type="Rhea" id="RHEA-COMP:19085"/>
        <dbReference type="Rhea" id="RHEA-COMP:19087"/>
        <dbReference type="ChEBI" id="CHEBI:15378"/>
        <dbReference type="ChEBI" id="CHEBI:57856"/>
        <dbReference type="ChEBI" id="CHEBI:59789"/>
        <dbReference type="ChEBI" id="CHEBI:156461"/>
        <dbReference type="ChEBI" id="CHEBI:172880"/>
    </reaction>
    <physiologicalReaction direction="left-to-right" evidence="17">
        <dbReference type="Rhea" id="RHEA:78472"/>
    </physiologicalReaction>
</comment>
<dbReference type="AlphaFoldDB" id="A0A9P0TGK8"/>
<feature type="region of interest" description="Disordered" evidence="23">
    <location>
        <begin position="311"/>
        <end position="336"/>
    </location>
</feature>
<comment type="subcellular location">
    <subcellularLocation>
        <location evidence="2">Cytoplasm</location>
    </subcellularLocation>
    <subcellularLocation>
        <location evidence="1">Nucleus</location>
        <location evidence="1">Cajal body</location>
    </subcellularLocation>
    <subcellularLocation>
        <location evidence="3">Nucleus</location>
        <location evidence="3">Nucleolus</location>
    </subcellularLocation>
</comment>
<dbReference type="InterPro" id="IPR029063">
    <property type="entry name" value="SAM-dependent_MTases_sf"/>
</dbReference>
<evidence type="ECO:0000256" key="10">
    <source>
        <dbReference type="ARBA" id="ARBA00023015"/>
    </source>
</evidence>
<accession>A0A9P0TGK8</accession>
<proteinExistence type="inferred from homology"/>
<evidence type="ECO:0000256" key="11">
    <source>
        <dbReference type="ARBA" id="ARBA00023163"/>
    </source>
</evidence>
<keyword evidence="5" id="KW-0963">Cytoplasm</keyword>
<dbReference type="InterPro" id="IPR019012">
    <property type="entry name" value="RNA_cap_Gua-N2-MeTrfase"/>
</dbReference>
<keyword evidence="9" id="KW-0949">S-adenosyl-L-methionine</keyword>
<reference evidence="24" key="1">
    <citation type="submission" date="2022-05" db="EMBL/GenBank/DDBJ databases">
        <authorList>
            <person name="Okamura Y."/>
        </authorList>
    </citation>
    <scope>NUCLEOTIDE SEQUENCE</scope>
</reference>
<dbReference type="CDD" id="cd02440">
    <property type="entry name" value="AdoMet_MTases"/>
    <property type="match status" value="1"/>
</dbReference>
<evidence type="ECO:0000256" key="5">
    <source>
        <dbReference type="ARBA" id="ARBA00022490"/>
    </source>
</evidence>
<comment type="similarity">
    <text evidence="13">Belongs to the methyltransferase superfamily. Trimethylguanosine synthase family.</text>
</comment>
<keyword evidence="7" id="KW-0489">Methyltransferase</keyword>
<evidence type="ECO:0000256" key="9">
    <source>
        <dbReference type="ARBA" id="ARBA00022691"/>
    </source>
</evidence>
<dbReference type="SUPFAM" id="SSF53335">
    <property type="entry name" value="S-adenosyl-L-methionine-dependent methyltransferases"/>
    <property type="match status" value="1"/>
</dbReference>
<evidence type="ECO:0000313" key="24">
    <source>
        <dbReference type="EMBL" id="CAH4028866.1"/>
    </source>
</evidence>
<keyword evidence="12" id="KW-0539">Nucleus</keyword>
<dbReference type="GO" id="GO:0005730">
    <property type="term" value="C:nucleolus"/>
    <property type="evidence" value="ECO:0007669"/>
    <property type="project" value="UniProtKB-SubCell"/>
</dbReference>
<evidence type="ECO:0000256" key="3">
    <source>
        <dbReference type="ARBA" id="ARBA00004604"/>
    </source>
</evidence>
<gene>
    <name evidence="24" type="ORF">PIBRA_LOCUS5661</name>
</gene>
<evidence type="ECO:0000256" key="23">
    <source>
        <dbReference type="SAM" id="MobiDB-lite"/>
    </source>
</evidence>
<keyword evidence="10" id="KW-0805">Transcription regulation</keyword>
<keyword evidence="8" id="KW-0808">Transferase</keyword>
<dbReference type="Gene3D" id="3.40.50.150">
    <property type="entry name" value="Vaccinia Virus protein VP39"/>
    <property type="match status" value="1"/>
</dbReference>
<feature type="compositionally biased region" description="Low complexity" evidence="23">
    <location>
        <begin position="321"/>
        <end position="336"/>
    </location>
</feature>
<dbReference type="Pfam" id="PF09445">
    <property type="entry name" value="Methyltransf_15"/>
    <property type="match status" value="1"/>
</dbReference>
<dbReference type="PANTHER" id="PTHR14741:SF32">
    <property type="entry name" value="TRIMETHYLGUANOSINE SYNTHASE"/>
    <property type="match status" value="1"/>
</dbReference>
<feature type="region of interest" description="Disordered" evidence="23">
    <location>
        <begin position="652"/>
        <end position="685"/>
    </location>
</feature>
<organism evidence="24 25">
    <name type="scientific">Pieris brassicae</name>
    <name type="common">White butterfly</name>
    <name type="synonym">Large white butterfly</name>
    <dbReference type="NCBI Taxonomy" id="7116"/>
    <lineage>
        <taxon>Eukaryota</taxon>
        <taxon>Metazoa</taxon>
        <taxon>Ecdysozoa</taxon>
        <taxon>Arthropoda</taxon>
        <taxon>Hexapoda</taxon>
        <taxon>Insecta</taxon>
        <taxon>Pterygota</taxon>
        <taxon>Neoptera</taxon>
        <taxon>Endopterygota</taxon>
        <taxon>Lepidoptera</taxon>
        <taxon>Glossata</taxon>
        <taxon>Ditrysia</taxon>
        <taxon>Papilionoidea</taxon>
        <taxon>Pieridae</taxon>
        <taxon>Pierinae</taxon>
        <taxon>Pieris</taxon>
    </lineage>
</organism>
<feature type="region of interest" description="Disordered" evidence="23">
    <location>
        <begin position="562"/>
        <end position="596"/>
    </location>
</feature>
<name>A0A9P0TGK8_PIEBR</name>
<keyword evidence="25" id="KW-1185">Reference proteome</keyword>
<comment type="subunit">
    <text evidence="20">May form homooligomers. Interacts with CREBBP/CBP, EED/WAIT1, EP300/P300, NCOA6/PRIP, PPARBP/PBP and SMN.</text>
</comment>
<evidence type="ECO:0000256" key="12">
    <source>
        <dbReference type="ARBA" id="ARBA00023242"/>
    </source>
</evidence>
<evidence type="ECO:0000256" key="14">
    <source>
        <dbReference type="ARBA" id="ARBA00047418"/>
    </source>
</evidence>
<comment type="catalytic activity">
    <reaction evidence="14">
        <text>a 5'-end (N(2),N(7)-dimethyl 5'-triphosphoguanosine)-ribonucleoside in snoRNA + S-adenosyl-L-methionine = a 5'-end (N(2),N(2),N(7)-trimethyl 5'-triphosphoguanosine)-ribonucleoside in snoRNA + S-adenosyl-L-homocysteine + H(+)</text>
        <dbReference type="Rhea" id="RHEA:78507"/>
        <dbReference type="Rhea" id="RHEA-COMP:19088"/>
        <dbReference type="Rhea" id="RHEA-COMP:19090"/>
        <dbReference type="ChEBI" id="CHEBI:15378"/>
        <dbReference type="ChEBI" id="CHEBI:57856"/>
        <dbReference type="ChEBI" id="CHEBI:59789"/>
        <dbReference type="ChEBI" id="CHEBI:167623"/>
        <dbReference type="ChEBI" id="CHEBI:172880"/>
    </reaction>
    <physiologicalReaction direction="left-to-right" evidence="14">
        <dbReference type="Rhea" id="RHEA:78508"/>
    </physiologicalReaction>
</comment>
<dbReference type="GO" id="GO:0005737">
    <property type="term" value="C:cytoplasm"/>
    <property type="evidence" value="ECO:0007669"/>
    <property type="project" value="UniProtKB-SubCell"/>
</dbReference>
<evidence type="ECO:0000256" key="1">
    <source>
        <dbReference type="ARBA" id="ARBA00004408"/>
    </source>
</evidence>
<evidence type="ECO:0000313" key="25">
    <source>
        <dbReference type="Proteomes" id="UP001152562"/>
    </source>
</evidence>
<evidence type="ECO:0000256" key="13">
    <source>
        <dbReference type="ARBA" id="ARBA00025783"/>
    </source>
</evidence>
<protein>
    <recommendedName>
        <fullName evidence="4">Trimethylguanosine synthase</fullName>
    </recommendedName>
    <alternativeName>
        <fullName evidence="18">Cap-specific guanine-N(2) methyltransferase</fullName>
    </alternativeName>
    <alternativeName>
        <fullName evidence="21">Nuclear receptor coactivator 6-interacting protein</fullName>
    </alternativeName>
    <alternativeName>
        <fullName evidence="22">PRIP-interacting protein with methyltransferase motif</fullName>
    </alternativeName>
</protein>
<evidence type="ECO:0000256" key="6">
    <source>
        <dbReference type="ARBA" id="ARBA00022553"/>
    </source>
</evidence>
<dbReference type="EMBL" id="CALOZG010000005">
    <property type="protein sequence ID" value="CAH4028866.1"/>
    <property type="molecule type" value="Genomic_DNA"/>
</dbReference>
<evidence type="ECO:0000256" key="15">
    <source>
        <dbReference type="ARBA" id="ARBA00048740"/>
    </source>
</evidence>
<evidence type="ECO:0000256" key="7">
    <source>
        <dbReference type="ARBA" id="ARBA00022603"/>
    </source>
</evidence>
<evidence type="ECO:0000256" key="8">
    <source>
        <dbReference type="ARBA" id="ARBA00022679"/>
    </source>
</evidence>
<evidence type="ECO:0000256" key="20">
    <source>
        <dbReference type="ARBA" id="ARBA00064494"/>
    </source>
</evidence>
<comment type="caution">
    <text evidence="24">The sequence shown here is derived from an EMBL/GenBank/DDBJ whole genome shotgun (WGS) entry which is preliminary data.</text>
</comment>
<dbReference type="PANTHER" id="PTHR14741">
    <property type="entry name" value="S-ADENOSYLMETHIONINE-DEPENDENT METHYLTRANSFERASE RELATED"/>
    <property type="match status" value="1"/>
</dbReference>
<evidence type="ECO:0000256" key="18">
    <source>
        <dbReference type="ARBA" id="ARBA00049790"/>
    </source>
</evidence>
<comment type="catalytic activity">
    <reaction evidence="15">
        <text>a 5'-end (N(7)-methyl 5'-triphosphoguanosine)-ribonucleoside in snoRNA + S-adenosyl-L-methionine = a 5'-end (N(2),N(7)-dimethyl 5'-triphosphoguanosine)-ribonucleoside in snoRNA + S-adenosyl-L-homocysteine + H(+)</text>
        <dbReference type="Rhea" id="RHEA:78475"/>
        <dbReference type="Rhea" id="RHEA-COMP:19086"/>
        <dbReference type="Rhea" id="RHEA-COMP:19088"/>
        <dbReference type="ChEBI" id="CHEBI:15378"/>
        <dbReference type="ChEBI" id="CHEBI:57856"/>
        <dbReference type="ChEBI" id="CHEBI:59789"/>
        <dbReference type="ChEBI" id="CHEBI:156461"/>
        <dbReference type="ChEBI" id="CHEBI:172880"/>
    </reaction>
    <physiologicalReaction direction="left-to-right" evidence="15">
        <dbReference type="Rhea" id="RHEA:78476"/>
    </physiologicalReaction>
</comment>
<comment type="function">
    <text evidence="19">Catalyzes the 2 serial methylation steps for the conversion of the 7-monomethylguanosine (m(7)G) caps of snRNAs and snoRNAs to a 2,2,7-trimethylguanosine (m(2,2,7)G) cap structure. The enzyme is specific for guanine, and N7 methylation must precede N2 methylation. Hypermethylation of the m7G cap of U snRNAs leads to their concentration in nuclear foci, their colocalization with coilin and the formation of canonical Cajal bodies (CBs). Plays a role in transcriptional regulation.</text>
</comment>
<evidence type="ECO:0000256" key="2">
    <source>
        <dbReference type="ARBA" id="ARBA00004496"/>
    </source>
</evidence>
<keyword evidence="11" id="KW-0804">Transcription</keyword>
<comment type="catalytic activity">
    <reaction evidence="16">
        <text>a 5'-end (N(2),N(7)-dimethyl 5'-triphosphoguanosine)-ribonucleoside in snRNA + S-adenosyl-L-methionine = a 5'-end (N(2),N(2),N(7)-trimethyl 5'-triphosphoguanosine)-ribonucleoside in snRNA + S-adenosyl-L-homocysteine + H(+)</text>
        <dbReference type="Rhea" id="RHEA:78479"/>
        <dbReference type="Rhea" id="RHEA-COMP:19087"/>
        <dbReference type="Rhea" id="RHEA-COMP:19089"/>
        <dbReference type="ChEBI" id="CHEBI:15378"/>
        <dbReference type="ChEBI" id="CHEBI:57856"/>
        <dbReference type="ChEBI" id="CHEBI:59789"/>
        <dbReference type="ChEBI" id="CHEBI:167623"/>
        <dbReference type="ChEBI" id="CHEBI:172880"/>
    </reaction>
    <physiologicalReaction direction="left-to-right" evidence="16">
        <dbReference type="Rhea" id="RHEA:78480"/>
    </physiologicalReaction>
</comment>
<evidence type="ECO:0000256" key="22">
    <source>
        <dbReference type="ARBA" id="ARBA00081504"/>
    </source>
</evidence>
<dbReference type="Proteomes" id="UP001152562">
    <property type="component" value="Unassembled WGS sequence"/>
</dbReference>
<feature type="compositionally biased region" description="Polar residues" evidence="23">
    <location>
        <begin position="311"/>
        <end position="320"/>
    </location>
</feature>
<evidence type="ECO:0000256" key="16">
    <source>
        <dbReference type="ARBA" id="ARBA00048763"/>
    </source>
</evidence>
<evidence type="ECO:0000256" key="21">
    <source>
        <dbReference type="ARBA" id="ARBA00079339"/>
    </source>
</evidence>
<feature type="region of interest" description="Disordered" evidence="23">
    <location>
        <begin position="245"/>
        <end position="270"/>
    </location>
</feature>
<feature type="compositionally biased region" description="Basic and acidic residues" evidence="23">
    <location>
        <begin position="670"/>
        <end position="684"/>
    </location>
</feature>
<evidence type="ECO:0000256" key="17">
    <source>
        <dbReference type="ARBA" id="ARBA00049075"/>
    </source>
</evidence>
<dbReference type="FunFam" id="3.40.50.150:FF:000066">
    <property type="entry name" value="Trimethylguanosine synthase 1"/>
    <property type="match status" value="1"/>
</dbReference>
<dbReference type="GO" id="GO:0071164">
    <property type="term" value="F:RNA cap trimethylguanosine synthase activity"/>
    <property type="evidence" value="ECO:0007669"/>
    <property type="project" value="TreeGrafter"/>
</dbReference>
<sequence length="976" mass="112049">MSGYCDFSYRWEPLAEINFVINNEEEDEEGNYVFCLCSRVFIRDGMTTYFVDKEYGSESDADVIHGSRSQEFDEHSHVHFSLDTSYKVKCEKDDNASCYCSASHTDNYCSTDEHDPTQIHSLPTTIQPSDSGADLTYQDYHSDFTSHEGIVKMDLQDNSSKTNYEEDYSSENTWDKFWAVNGERIIWASWINKYSDYINPAYKNENNEVYEGQIKKNTADLSNNIEKPNVVRERKFSYDSKVNPYTHGHKCDGSSERSSKQPMDKHEDDTWLSVNNRRRSCSEHERIVSPRTIEGTDSLTNVTKITVSSYDMTSSHVTSESTPTDDYSVTSSTSDDQFNDQTRIVNVEDNSEQVPEEMDTEQYWQFLWKKHFGEIYASHYANYLECQNVLCEVAVDKKTEEIKCLDVDCENSEGNSQELPSVIEVKTQLENINLEEKPNKKKRNKKSNKLLHTVGVLLQNLLQEQKDDTSASADSECSKIEGVKDSQNAKIEGKLENAMINDEVLNTDSRQVHDKIPNVKTNYRQINSISALLQNLVKTEVDNTEPVDGESGKENKNYAKESIETETNGQNSSNNMESGFGHSSYSYEDGDDEPPEEKAITLKRSHEFDKEESPDVHNTLQTMGFSFESAKLPRGEVVFSRRVRKLRPPRYKKPKKTYFDDEGNAYSSDQNRDIEEDKDMHTEDEGPEIQLDCEKNSQIYNEKINEDIVNVSESEKVDVTENEINEMDQDLDGDKECSEDVELNSLTKRRRRQKRHSKYDLEECNAPHIPEELRGDPKMMKYWKKRHSLFHRFDEGIKLDRESWFSVTPENVAIHIANKYSYDVVLDAFCGAGGNTIQFAHTTKKVIAIDIDPNKIEMARHNAEVYGVSHKIEFIVGDFFELAPSLSADMVFLSPPWGGPNYSDNSKYDIETMLLPKPASELMRVARDINSNVTLYLPRNSKTDQILAIAQEAGGSVEIEQSFLDRRFVAITAYYY</sequence>
<evidence type="ECO:0000256" key="4">
    <source>
        <dbReference type="ARBA" id="ARBA00018517"/>
    </source>
</evidence>
<evidence type="ECO:0000256" key="19">
    <source>
        <dbReference type="ARBA" id="ARBA00057179"/>
    </source>
</evidence>
<feature type="compositionally biased region" description="Basic and acidic residues" evidence="23">
    <location>
        <begin position="249"/>
        <end position="269"/>
    </location>
</feature>
<dbReference type="GO" id="GO:0015030">
    <property type="term" value="C:Cajal body"/>
    <property type="evidence" value="ECO:0007669"/>
    <property type="project" value="UniProtKB-SubCell"/>
</dbReference>
<feature type="compositionally biased region" description="Polar residues" evidence="23">
    <location>
        <begin position="565"/>
        <end position="586"/>
    </location>
</feature>
<keyword evidence="6" id="KW-0597">Phosphoprotein</keyword>